<dbReference type="InterPro" id="IPR001647">
    <property type="entry name" value="HTH_TetR"/>
</dbReference>
<keyword evidence="2 4" id="KW-0238">DNA-binding</keyword>
<dbReference type="Pfam" id="PF00440">
    <property type="entry name" value="TetR_N"/>
    <property type="match status" value="1"/>
</dbReference>
<dbReference type="InterPro" id="IPR023772">
    <property type="entry name" value="DNA-bd_HTH_TetR-type_CS"/>
</dbReference>
<evidence type="ECO:0000256" key="4">
    <source>
        <dbReference type="PROSITE-ProRule" id="PRU00335"/>
    </source>
</evidence>
<evidence type="ECO:0000256" key="5">
    <source>
        <dbReference type="SAM" id="MobiDB-lite"/>
    </source>
</evidence>
<dbReference type="EMBL" id="AP023326">
    <property type="protein sequence ID" value="BCI66061.1"/>
    <property type="molecule type" value="Genomic_DNA"/>
</dbReference>
<dbReference type="PROSITE" id="PS01081">
    <property type="entry name" value="HTH_TETR_1"/>
    <property type="match status" value="1"/>
</dbReference>
<keyword evidence="3" id="KW-0804">Transcription</keyword>
<dbReference type="PRINTS" id="PR00455">
    <property type="entry name" value="HTHTETR"/>
</dbReference>
<reference evidence="7 8" key="1">
    <citation type="submission" date="2020-07" db="EMBL/GenBank/DDBJ databases">
        <title>Complete Genome Sequence of an acetic acid bacterium, Acetobacter aceti JCM20276.</title>
        <authorList>
            <person name="Hirose Y."/>
            <person name="Mihara H."/>
        </authorList>
    </citation>
    <scope>NUCLEOTIDE SEQUENCE [LARGE SCALE GENOMIC DNA]</scope>
    <source>
        <strain evidence="7 8">JCM20276</strain>
    </source>
</reference>
<dbReference type="SUPFAM" id="SSF46689">
    <property type="entry name" value="Homeodomain-like"/>
    <property type="match status" value="1"/>
</dbReference>
<feature type="domain" description="HTH tetR-type" evidence="6">
    <location>
        <begin position="38"/>
        <end position="98"/>
    </location>
</feature>
<dbReference type="InterPro" id="IPR050109">
    <property type="entry name" value="HTH-type_TetR-like_transc_reg"/>
</dbReference>
<evidence type="ECO:0000313" key="8">
    <source>
        <dbReference type="Proteomes" id="UP000515220"/>
    </source>
</evidence>
<dbReference type="Proteomes" id="UP000515220">
    <property type="component" value="Chromosome"/>
</dbReference>
<accession>A0A6S6PHH5</accession>
<dbReference type="PANTHER" id="PTHR30055">
    <property type="entry name" value="HTH-TYPE TRANSCRIPTIONAL REGULATOR RUTR"/>
    <property type="match status" value="1"/>
</dbReference>
<name>A0A6S6PHH5_ACEAC</name>
<dbReference type="AlphaFoldDB" id="A0A6S6PHH5"/>
<dbReference type="GO" id="GO:0000976">
    <property type="term" value="F:transcription cis-regulatory region binding"/>
    <property type="evidence" value="ECO:0007669"/>
    <property type="project" value="TreeGrafter"/>
</dbReference>
<dbReference type="PANTHER" id="PTHR30055:SF238">
    <property type="entry name" value="MYCOFACTOCIN BIOSYNTHESIS TRANSCRIPTIONAL REGULATOR MFTR-RELATED"/>
    <property type="match status" value="1"/>
</dbReference>
<sequence length="224" mass="24949">MQSAPWFLSESHVLPDSVLSSGTRGEAPVLSRREERRRQTQDALIEAAMRLLAEKGFEGTTTDEIAAAAGISRRTLFRHFPTKADLVTAWTQQMTDVLSERVQACPPEMSPQEVIRVALEAVVPHMAKTREEALAFVRLIEQDPGLQSVSLHKYACWEDSLTTVLEQRLPDVEGRALAARVAARSGIAAFRTAVDEWIRVKGRVGLVTLIRRVLALQMACFRDD</sequence>
<feature type="region of interest" description="Disordered" evidence="5">
    <location>
        <begin position="18"/>
        <end position="37"/>
    </location>
</feature>
<keyword evidence="1" id="KW-0805">Transcription regulation</keyword>
<dbReference type="Gene3D" id="1.10.357.10">
    <property type="entry name" value="Tetracycline Repressor, domain 2"/>
    <property type="match status" value="1"/>
</dbReference>
<evidence type="ECO:0000256" key="2">
    <source>
        <dbReference type="ARBA" id="ARBA00023125"/>
    </source>
</evidence>
<dbReference type="Pfam" id="PF17754">
    <property type="entry name" value="TetR_C_14"/>
    <property type="match status" value="1"/>
</dbReference>
<protein>
    <submittedName>
        <fullName evidence="7">TetR family transcriptional regulator</fullName>
    </submittedName>
</protein>
<evidence type="ECO:0000256" key="3">
    <source>
        <dbReference type="ARBA" id="ARBA00023163"/>
    </source>
</evidence>
<dbReference type="PROSITE" id="PS50977">
    <property type="entry name" value="HTH_TETR_2"/>
    <property type="match status" value="1"/>
</dbReference>
<gene>
    <name evidence="7" type="ORF">AAJCM20276_06850</name>
</gene>
<dbReference type="Gene3D" id="1.10.10.60">
    <property type="entry name" value="Homeodomain-like"/>
    <property type="match status" value="1"/>
</dbReference>
<dbReference type="FunFam" id="1.10.10.60:FF:000141">
    <property type="entry name" value="TetR family transcriptional regulator"/>
    <property type="match status" value="1"/>
</dbReference>
<evidence type="ECO:0000313" key="7">
    <source>
        <dbReference type="EMBL" id="BCI66061.1"/>
    </source>
</evidence>
<proteinExistence type="predicted"/>
<evidence type="ECO:0000256" key="1">
    <source>
        <dbReference type="ARBA" id="ARBA00023015"/>
    </source>
</evidence>
<feature type="DNA-binding region" description="H-T-H motif" evidence="4">
    <location>
        <begin position="61"/>
        <end position="80"/>
    </location>
</feature>
<organism evidence="7 8">
    <name type="scientific">Acetobacter aceti</name>
    <dbReference type="NCBI Taxonomy" id="435"/>
    <lineage>
        <taxon>Bacteria</taxon>
        <taxon>Pseudomonadati</taxon>
        <taxon>Pseudomonadota</taxon>
        <taxon>Alphaproteobacteria</taxon>
        <taxon>Acetobacterales</taxon>
        <taxon>Acetobacteraceae</taxon>
        <taxon>Acetobacter</taxon>
        <taxon>Acetobacter subgen. Acetobacter</taxon>
    </lineage>
</organism>
<evidence type="ECO:0000259" key="6">
    <source>
        <dbReference type="PROSITE" id="PS50977"/>
    </source>
</evidence>
<dbReference type="InterPro" id="IPR041347">
    <property type="entry name" value="MftR_C"/>
</dbReference>
<dbReference type="InterPro" id="IPR009057">
    <property type="entry name" value="Homeodomain-like_sf"/>
</dbReference>
<dbReference type="GO" id="GO:0003700">
    <property type="term" value="F:DNA-binding transcription factor activity"/>
    <property type="evidence" value="ECO:0007669"/>
    <property type="project" value="TreeGrafter"/>
</dbReference>